<reference evidence="2 3" key="1">
    <citation type="submission" date="2024-10" db="EMBL/GenBank/DDBJ databases">
        <title>The Natural Products Discovery Center: Release of the First 8490 Sequenced Strains for Exploring Actinobacteria Biosynthetic Diversity.</title>
        <authorList>
            <person name="Kalkreuter E."/>
            <person name="Kautsar S.A."/>
            <person name="Yang D."/>
            <person name="Bader C.D."/>
            <person name="Teijaro C.N."/>
            <person name="Fluegel L."/>
            <person name="Davis C.M."/>
            <person name="Simpson J.R."/>
            <person name="Lauterbach L."/>
            <person name="Steele A.D."/>
            <person name="Gui C."/>
            <person name="Meng S."/>
            <person name="Li G."/>
            <person name="Viehrig K."/>
            <person name="Ye F."/>
            <person name="Su P."/>
            <person name="Kiefer A.F."/>
            <person name="Nichols A."/>
            <person name="Cepeda A.J."/>
            <person name="Yan W."/>
            <person name="Fan B."/>
            <person name="Jiang Y."/>
            <person name="Adhikari A."/>
            <person name="Zheng C.-J."/>
            <person name="Schuster L."/>
            <person name="Cowan T.M."/>
            <person name="Smanski M.J."/>
            <person name="Chevrette M.G."/>
            <person name="De Carvalho L.P.S."/>
            <person name="Shen B."/>
        </authorList>
    </citation>
    <scope>NUCLEOTIDE SEQUENCE [LARGE SCALE GENOMIC DNA]</scope>
    <source>
        <strain evidence="2 3">NPDC003029</strain>
    </source>
</reference>
<feature type="transmembrane region" description="Helical" evidence="1">
    <location>
        <begin position="71"/>
        <end position="88"/>
    </location>
</feature>
<keyword evidence="1" id="KW-0812">Transmembrane</keyword>
<dbReference type="Proteomes" id="UP001601976">
    <property type="component" value="Unassembled WGS sequence"/>
</dbReference>
<evidence type="ECO:0008006" key="4">
    <source>
        <dbReference type="Google" id="ProtNLM"/>
    </source>
</evidence>
<feature type="transmembrane region" description="Helical" evidence="1">
    <location>
        <begin position="35"/>
        <end position="59"/>
    </location>
</feature>
<dbReference type="EMBL" id="JBIAPK010000004">
    <property type="protein sequence ID" value="MFF3340364.1"/>
    <property type="molecule type" value="Genomic_DNA"/>
</dbReference>
<evidence type="ECO:0000313" key="3">
    <source>
        <dbReference type="Proteomes" id="UP001601976"/>
    </source>
</evidence>
<comment type="caution">
    <text evidence="2">The sequence shown here is derived from an EMBL/GenBank/DDBJ whole genome shotgun (WGS) entry which is preliminary data.</text>
</comment>
<keyword evidence="1" id="KW-1133">Transmembrane helix</keyword>
<feature type="transmembrane region" description="Helical" evidence="1">
    <location>
        <begin position="95"/>
        <end position="115"/>
    </location>
</feature>
<dbReference type="RefSeq" id="WP_355713191.1">
    <property type="nucleotide sequence ID" value="NZ_JBEXNP010000002.1"/>
</dbReference>
<evidence type="ECO:0000313" key="2">
    <source>
        <dbReference type="EMBL" id="MFF3340364.1"/>
    </source>
</evidence>
<sequence>MAMSTPADEPPPRPTYPPTNAAGSGFWSKVTDKHLAVTILATAVISLLSVFMTWIKAFLAQLSGTDVDEGVAVIVLSLLVPVLLYVWSRTRKPRYLMAGAIGATLAFLLVLEFIIRFQAVKADAISDAEGLGQLVVASLSLGAGVFVAFLATLVMTLASWLLFRRSKRP</sequence>
<name>A0ABW6RFQ1_9ACTN</name>
<protein>
    <recommendedName>
        <fullName evidence="4">Integral membrane protein</fullName>
    </recommendedName>
</protein>
<gene>
    <name evidence="2" type="ORF">ACFYWW_16750</name>
</gene>
<organism evidence="2 3">
    <name type="scientific">Streptomyces flavidovirens</name>
    <dbReference type="NCBI Taxonomy" id="67298"/>
    <lineage>
        <taxon>Bacteria</taxon>
        <taxon>Bacillati</taxon>
        <taxon>Actinomycetota</taxon>
        <taxon>Actinomycetes</taxon>
        <taxon>Kitasatosporales</taxon>
        <taxon>Streptomycetaceae</taxon>
        <taxon>Streptomyces</taxon>
    </lineage>
</organism>
<evidence type="ECO:0000256" key="1">
    <source>
        <dbReference type="SAM" id="Phobius"/>
    </source>
</evidence>
<keyword evidence="1" id="KW-0472">Membrane</keyword>
<proteinExistence type="predicted"/>
<feature type="transmembrane region" description="Helical" evidence="1">
    <location>
        <begin position="135"/>
        <end position="163"/>
    </location>
</feature>
<keyword evidence="3" id="KW-1185">Reference proteome</keyword>
<accession>A0ABW6RFQ1</accession>